<comment type="subunit">
    <text evidence="6">Interacts with the C-terminal domain of the alpha subunit of the RNAP.</text>
</comment>
<dbReference type="NCBIfam" id="NF002459">
    <property type="entry name" value="PRK01655.1"/>
    <property type="match status" value="1"/>
</dbReference>
<dbReference type="InterPro" id="IPR023731">
    <property type="entry name" value="Spx"/>
</dbReference>
<dbReference type="InterPro" id="IPR036249">
    <property type="entry name" value="Thioredoxin-like_sf"/>
</dbReference>
<dbReference type="NCBIfam" id="TIGR01617">
    <property type="entry name" value="arsC_related"/>
    <property type="match status" value="1"/>
</dbReference>
<keyword evidence="3 6" id="KW-1015">Disulfide bond</keyword>
<dbReference type="InterPro" id="IPR006660">
    <property type="entry name" value="Arsenate_reductase-like"/>
</dbReference>
<gene>
    <name evidence="6" type="primary">spx</name>
    <name evidence="7" type="ORF">SAMN02745249_01458</name>
</gene>
<dbReference type="NCBIfam" id="NF009210">
    <property type="entry name" value="PRK12559.1"/>
    <property type="match status" value="1"/>
</dbReference>
<dbReference type="RefSeq" id="WP_073298202.1">
    <property type="nucleotide sequence ID" value="NZ_FQUF01000021.1"/>
</dbReference>
<keyword evidence="2 6" id="KW-0805">Transcription regulation</keyword>
<keyword evidence="8" id="KW-1185">Reference proteome</keyword>
<accession>A0A1M4XIS0</accession>
<feature type="disulfide bond" description="Redox-active" evidence="6">
    <location>
        <begin position="10"/>
        <end position="13"/>
    </location>
</feature>
<keyword evidence="1 6" id="KW-0963">Cytoplasm</keyword>
<dbReference type="EMBL" id="FQUF01000021">
    <property type="protein sequence ID" value="SHE93213.1"/>
    <property type="molecule type" value="Genomic_DNA"/>
</dbReference>
<keyword evidence="4 6" id="KW-0804">Transcription</keyword>
<dbReference type="Gene3D" id="3.40.30.10">
    <property type="entry name" value="Glutaredoxin"/>
    <property type="match status" value="1"/>
</dbReference>
<dbReference type="STRING" id="1121025.SAMN02745249_01458"/>
<dbReference type="OrthoDB" id="9794155at2"/>
<keyword evidence="5 6" id="KW-0676">Redox-active center</keyword>
<comment type="function">
    <text evidence="6">Global transcriptional regulator that plays a key role in stress response and exerts either positive or negative regulation of genes. Acts by interacting with the C-terminal domain of the alpha subunit of the RNA polymerase (RNAP). This interaction can enhance binding of RNAP to the promoter region of target genes and stimulate their transcription, or block interaction of RNAP with activator.</text>
</comment>
<dbReference type="CDD" id="cd03032">
    <property type="entry name" value="ArsC_Spx"/>
    <property type="match status" value="1"/>
</dbReference>
<dbReference type="PANTHER" id="PTHR30041:SF7">
    <property type="entry name" value="GLOBAL TRANSCRIPTIONAL REGULATOR SPX"/>
    <property type="match status" value="1"/>
</dbReference>
<dbReference type="AlphaFoldDB" id="A0A1M4XIS0"/>
<sequence>MIKLYVSPSCTSCRKAKSWLEEHNLGYEEKNIYHEPLSKDEIKEILMLTDEGTEEIISYRSQAYQDLEVDIDSLSMNELLNLFIEEPSLIRRPIIMDDRRLQIGYNEEEIRMFLPREIREIELAEIHERLEEVETA</sequence>
<dbReference type="PROSITE" id="PS51353">
    <property type="entry name" value="ARSC"/>
    <property type="match status" value="1"/>
</dbReference>
<evidence type="ECO:0000256" key="3">
    <source>
        <dbReference type="ARBA" id="ARBA00023157"/>
    </source>
</evidence>
<evidence type="ECO:0000313" key="8">
    <source>
        <dbReference type="Proteomes" id="UP000184128"/>
    </source>
</evidence>
<organism evidence="7 8">
    <name type="scientific">Atopostipes suicloacalis DSM 15692</name>
    <dbReference type="NCBI Taxonomy" id="1121025"/>
    <lineage>
        <taxon>Bacteria</taxon>
        <taxon>Bacillati</taxon>
        <taxon>Bacillota</taxon>
        <taxon>Bacilli</taxon>
        <taxon>Lactobacillales</taxon>
        <taxon>Carnobacteriaceae</taxon>
        <taxon>Atopostipes</taxon>
    </lineage>
</organism>
<dbReference type="PANTHER" id="PTHR30041">
    <property type="entry name" value="ARSENATE REDUCTASE"/>
    <property type="match status" value="1"/>
</dbReference>
<dbReference type="InterPro" id="IPR006504">
    <property type="entry name" value="Tscrpt_reg_Spx/MgsR"/>
</dbReference>
<evidence type="ECO:0000256" key="4">
    <source>
        <dbReference type="ARBA" id="ARBA00023163"/>
    </source>
</evidence>
<evidence type="ECO:0000256" key="1">
    <source>
        <dbReference type="ARBA" id="ARBA00022490"/>
    </source>
</evidence>
<name>A0A1M4XIS0_9LACT</name>
<evidence type="ECO:0000256" key="6">
    <source>
        <dbReference type="HAMAP-Rule" id="MF_01132"/>
    </source>
</evidence>
<evidence type="ECO:0000256" key="5">
    <source>
        <dbReference type="ARBA" id="ARBA00023284"/>
    </source>
</evidence>
<reference evidence="7 8" key="1">
    <citation type="submission" date="2016-11" db="EMBL/GenBank/DDBJ databases">
        <authorList>
            <person name="Jaros S."/>
            <person name="Januszkiewicz K."/>
            <person name="Wedrychowicz H."/>
        </authorList>
    </citation>
    <scope>NUCLEOTIDE SEQUENCE [LARGE SCALE GENOMIC DNA]</scope>
    <source>
        <strain evidence="7 8">DSM 15692</strain>
    </source>
</reference>
<protein>
    <recommendedName>
        <fullName evidence="6">Global transcriptional regulator Spx</fullName>
    </recommendedName>
</protein>
<dbReference type="GO" id="GO:0045892">
    <property type="term" value="P:negative regulation of DNA-templated transcription"/>
    <property type="evidence" value="ECO:0007669"/>
    <property type="project" value="InterPro"/>
</dbReference>
<evidence type="ECO:0000313" key="7">
    <source>
        <dbReference type="EMBL" id="SHE93213.1"/>
    </source>
</evidence>
<comment type="subcellular location">
    <subcellularLocation>
        <location evidence="6">Cytoplasm</location>
    </subcellularLocation>
</comment>
<evidence type="ECO:0000256" key="2">
    <source>
        <dbReference type="ARBA" id="ARBA00023015"/>
    </source>
</evidence>
<dbReference type="GO" id="GO:0005737">
    <property type="term" value="C:cytoplasm"/>
    <property type="evidence" value="ECO:0007669"/>
    <property type="project" value="UniProtKB-SubCell"/>
</dbReference>
<dbReference type="Pfam" id="PF03960">
    <property type="entry name" value="ArsC"/>
    <property type="match status" value="1"/>
</dbReference>
<dbReference type="SUPFAM" id="SSF52833">
    <property type="entry name" value="Thioredoxin-like"/>
    <property type="match status" value="1"/>
</dbReference>
<dbReference type="Proteomes" id="UP000184128">
    <property type="component" value="Unassembled WGS sequence"/>
</dbReference>
<comment type="similarity">
    <text evidence="6">Belongs to the ArsC family. Spx subfamily.</text>
</comment>
<proteinExistence type="inferred from homology"/>
<dbReference type="HAMAP" id="MF_01132">
    <property type="entry name" value="Spx"/>
    <property type="match status" value="1"/>
</dbReference>